<dbReference type="Gene3D" id="2.40.160.120">
    <property type="match status" value="1"/>
</dbReference>
<feature type="region of interest" description="Disordered" evidence="2">
    <location>
        <begin position="357"/>
        <end position="380"/>
    </location>
</feature>
<proteinExistence type="inferred from homology"/>
<dbReference type="OrthoDB" id="14833at2759"/>
<evidence type="ECO:0000313" key="3">
    <source>
        <dbReference type="EMBL" id="KXS09277.1"/>
    </source>
</evidence>
<keyword evidence="4" id="KW-1185">Reference proteome</keyword>
<dbReference type="InterPro" id="IPR037239">
    <property type="entry name" value="OSBP_sf"/>
</dbReference>
<dbReference type="GO" id="GO:0032934">
    <property type="term" value="F:sterol binding"/>
    <property type="evidence" value="ECO:0007669"/>
    <property type="project" value="TreeGrafter"/>
</dbReference>
<feature type="compositionally biased region" description="Acidic residues" evidence="2">
    <location>
        <begin position="36"/>
        <end position="47"/>
    </location>
</feature>
<evidence type="ECO:0008006" key="5">
    <source>
        <dbReference type="Google" id="ProtNLM"/>
    </source>
</evidence>
<feature type="region of interest" description="Disordered" evidence="2">
    <location>
        <begin position="1"/>
        <end position="47"/>
    </location>
</feature>
<dbReference type="PANTHER" id="PTHR10972">
    <property type="entry name" value="OXYSTEROL-BINDING PROTEIN-RELATED"/>
    <property type="match status" value="1"/>
</dbReference>
<feature type="region of interest" description="Disordered" evidence="2">
    <location>
        <begin position="501"/>
        <end position="532"/>
    </location>
</feature>
<dbReference type="SUPFAM" id="SSF144000">
    <property type="entry name" value="Oxysterol-binding protein-like"/>
    <property type="match status" value="1"/>
</dbReference>
<gene>
    <name evidence="3" type="ORF">M427DRAFT_160836</name>
</gene>
<evidence type="ECO:0000313" key="4">
    <source>
        <dbReference type="Proteomes" id="UP000070544"/>
    </source>
</evidence>
<comment type="similarity">
    <text evidence="1">Belongs to the OSBP family.</text>
</comment>
<feature type="compositionally biased region" description="Basic and acidic residues" evidence="2">
    <location>
        <begin position="520"/>
        <end position="532"/>
    </location>
</feature>
<name>A0A138ZXP4_GONPJ</name>
<dbReference type="PANTHER" id="PTHR10972:SF212">
    <property type="entry name" value="OXYSTEROL-BINDING PROTEIN-LIKE PROTEIN 1"/>
    <property type="match status" value="1"/>
</dbReference>
<organism evidence="3 4">
    <name type="scientific">Gonapodya prolifera (strain JEL478)</name>
    <name type="common">Monoblepharis prolifera</name>
    <dbReference type="NCBI Taxonomy" id="1344416"/>
    <lineage>
        <taxon>Eukaryota</taxon>
        <taxon>Fungi</taxon>
        <taxon>Fungi incertae sedis</taxon>
        <taxon>Chytridiomycota</taxon>
        <taxon>Chytridiomycota incertae sedis</taxon>
        <taxon>Monoblepharidomycetes</taxon>
        <taxon>Monoblepharidales</taxon>
        <taxon>Gonapodyaceae</taxon>
        <taxon>Gonapodya</taxon>
    </lineage>
</organism>
<dbReference type="GO" id="GO:0016020">
    <property type="term" value="C:membrane"/>
    <property type="evidence" value="ECO:0007669"/>
    <property type="project" value="TreeGrafter"/>
</dbReference>
<dbReference type="Pfam" id="PF01237">
    <property type="entry name" value="Oxysterol_BP"/>
    <property type="match status" value="1"/>
</dbReference>
<dbReference type="Gene3D" id="1.10.287.2720">
    <property type="match status" value="1"/>
</dbReference>
<dbReference type="GO" id="GO:0005829">
    <property type="term" value="C:cytosol"/>
    <property type="evidence" value="ECO:0007669"/>
    <property type="project" value="TreeGrafter"/>
</dbReference>
<evidence type="ECO:0000256" key="2">
    <source>
        <dbReference type="SAM" id="MobiDB-lite"/>
    </source>
</evidence>
<dbReference type="STRING" id="1344416.A0A138ZXP4"/>
<dbReference type="Gene3D" id="6.10.140.1150">
    <property type="match status" value="1"/>
</dbReference>
<protein>
    <recommendedName>
        <fullName evidence="5">Oxysterol-binding protein</fullName>
    </recommendedName>
</protein>
<dbReference type="Proteomes" id="UP000070544">
    <property type="component" value="Unassembled WGS sequence"/>
</dbReference>
<accession>A0A138ZXP4</accession>
<reference evidence="3 4" key="1">
    <citation type="journal article" date="2015" name="Genome Biol. Evol.">
        <title>Phylogenomic analyses indicate that early fungi evolved digesting cell walls of algal ancestors of land plants.</title>
        <authorList>
            <person name="Chang Y."/>
            <person name="Wang S."/>
            <person name="Sekimoto S."/>
            <person name="Aerts A.L."/>
            <person name="Choi C."/>
            <person name="Clum A."/>
            <person name="LaButti K.M."/>
            <person name="Lindquist E.A."/>
            <person name="Yee Ngan C."/>
            <person name="Ohm R.A."/>
            <person name="Salamov A.A."/>
            <person name="Grigoriev I.V."/>
            <person name="Spatafora J.W."/>
            <person name="Berbee M.L."/>
        </authorList>
    </citation>
    <scope>NUCLEOTIDE SEQUENCE [LARGE SCALE GENOMIC DNA]</scope>
    <source>
        <strain evidence="3 4">JEL478</strain>
    </source>
</reference>
<sequence length="583" mass="62971">MKSVSSLFGAGKQSPAPSFVKNESADAESASYSSSTDDDQEVEVDEQTDAKMEELMKADVEAVASAGDGEQSKLKALLGFLRNAIGVKDIASLRVSLPASVLDAISFLEHCDIMQHPELFSVINDSSDPVERMIAVVRWALSTNRLHMGKLMKSYNPIIGERFRAIWTPASSTEPNLASITLSPPSVHLEARTATPSTLVADLPPSPSSVATTIVSPPAGVGNAAGQPQVTYFAEQLAHHPPKSAQFYADTEHGVEYSGIVHMGAKFTGTSLRLRHHHGGTVRLRRPDGTMEEYRISLATPVIRGVVVLSPYMAFTDYLVITCRSTGLRSVVEFVDEKWYSRVRKFNITGRISRYDPGQASPLPPRAHHHSSSSRANDMHRNPLATLYPGETNLYALGGSWNEVVTIKSEATGQESVLLDMTAQGVGKRWTLPVESQDAMESHVVWKSVTDAIGRKDYNAATKAKHAIEDAQRGVTRAHPFSSRWFRLVVAERWAEVSRGLGRSDSQGGGLDHAAGDASEGAHAHGGDAKDDFPTWQGEWNTLEFVGVGAGAAGVHGREAAADSKSRDAVEKVTQGVDRLVVS</sequence>
<dbReference type="AlphaFoldDB" id="A0A138ZXP4"/>
<dbReference type="EMBL" id="KQ965873">
    <property type="protein sequence ID" value="KXS09277.1"/>
    <property type="molecule type" value="Genomic_DNA"/>
</dbReference>
<dbReference type="InterPro" id="IPR000648">
    <property type="entry name" value="Oxysterol-bd"/>
</dbReference>
<evidence type="ECO:0000256" key="1">
    <source>
        <dbReference type="ARBA" id="ARBA00008842"/>
    </source>
</evidence>